<evidence type="ECO:0000313" key="2">
    <source>
        <dbReference type="Proteomes" id="UP000545493"/>
    </source>
</evidence>
<dbReference type="AlphaFoldDB" id="A0A7X5UNW9"/>
<dbReference type="RefSeq" id="WP_167168799.1">
    <property type="nucleotide sequence ID" value="NZ_JAAOYM010000001.1"/>
</dbReference>
<accession>A0A7X5UNW9</accession>
<proteinExistence type="predicted"/>
<dbReference type="Proteomes" id="UP000545493">
    <property type="component" value="Unassembled WGS sequence"/>
</dbReference>
<organism evidence="1 2">
    <name type="scientific">Saccharomonospora amisosensis</name>
    <dbReference type="NCBI Taxonomy" id="1128677"/>
    <lineage>
        <taxon>Bacteria</taxon>
        <taxon>Bacillati</taxon>
        <taxon>Actinomycetota</taxon>
        <taxon>Actinomycetes</taxon>
        <taxon>Pseudonocardiales</taxon>
        <taxon>Pseudonocardiaceae</taxon>
        <taxon>Saccharomonospora</taxon>
    </lineage>
</organism>
<protein>
    <submittedName>
        <fullName evidence="1">Uncharacterized protein</fullName>
    </submittedName>
</protein>
<comment type="caution">
    <text evidence="1">The sequence shown here is derived from an EMBL/GenBank/DDBJ whole genome shotgun (WGS) entry which is preliminary data.</text>
</comment>
<gene>
    <name evidence="1" type="ORF">FHU38_001804</name>
</gene>
<evidence type="ECO:0000313" key="1">
    <source>
        <dbReference type="EMBL" id="NIJ11460.1"/>
    </source>
</evidence>
<name>A0A7X5UNW9_9PSEU</name>
<reference evidence="1 2" key="1">
    <citation type="submission" date="2020-03" db="EMBL/GenBank/DDBJ databases">
        <title>Sequencing the genomes of 1000 actinobacteria strains.</title>
        <authorList>
            <person name="Klenk H.-P."/>
        </authorList>
    </citation>
    <scope>NUCLEOTIDE SEQUENCE [LARGE SCALE GENOMIC DNA]</scope>
    <source>
        <strain evidence="1 2">DSM 45685</strain>
    </source>
</reference>
<dbReference type="Pfam" id="PF19953">
    <property type="entry name" value="EACC1"/>
    <property type="match status" value="1"/>
</dbReference>
<sequence length="121" mass="13108">MEESVSLSLDVEDATGGLADLGQWLRQEPELRGLVQRVRKPPEPGHMGSLAEVLVAVGGGGGVLVVLAESLKAWLNRPRHEGVKLRVRDSRRGRTISITARDADEVEVILRRLLEPGGDGQ</sequence>
<dbReference type="InterPro" id="IPR045428">
    <property type="entry name" value="EACC1"/>
</dbReference>
<keyword evidence="2" id="KW-1185">Reference proteome</keyword>
<dbReference type="EMBL" id="JAAOYM010000001">
    <property type="protein sequence ID" value="NIJ11460.1"/>
    <property type="molecule type" value="Genomic_DNA"/>
</dbReference>